<protein>
    <submittedName>
        <fullName evidence="10">Two-component system, OmpR family, response regulator</fullName>
    </submittedName>
</protein>
<dbReference type="RefSeq" id="WP_078923881.1">
    <property type="nucleotide sequence ID" value="NZ_FUYB01000023.1"/>
</dbReference>
<dbReference type="PROSITE" id="PS51755">
    <property type="entry name" value="OMPR_PHOB"/>
    <property type="match status" value="1"/>
</dbReference>
<evidence type="ECO:0000256" key="1">
    <source>
        <dbReference type="ARBA" id="ARBA00022553"/>
    </source>
</evidence>
<evidence type="ECO:0000256" key="4">
    <source>
        <dbReference type="ARBA" id="ARBA00023125"/>
    </source>
</evidence>
<evidence type="ECO:0000256" key="6">
    <source>
        <dbReference type="PROSITE-ProRule" id="PRU00169"/>
    </source>
</evidence>
<dbReference type="Pfam" id="PF00486">
    <property type="entry name" value="Trans_reg_C"/>
    <property type="match status" value="1"/>
</dbReference>
<dbReference type="Proteomes" id="UP000190460">
    <property type="component" value="Unassembled WGS sequence"/>
</dbReference>
<evidence type="ECO:0000259" key="8">
    <source>
        <dbReference type="PROSITE" id="PS50110"/>
    </source>
</evidence>
<dbReference type="GO" id="GO:0032993">
    <property type="term" value="C:protein-DNA complex"/>
    <property type="evidence" value="ECO:0007669"/>
    <property type="project" value="TreeGrafter"/>
</dbReference>
<feature type="domain" description="Response regulatory" evidence="8">
    <location>
        <begin position="2"/>
        <end position="116"/>
    </location>
</feature>
<dbReference type="SMART" id="SM00448">
    <property type="entry name" value="REC"/>
    <property type="match status" value="1"/>
</dbReference>
<evidence type="ECO:0000256" key="3">
    <source>
        <dbReference type="ARBA" id="ARBA00023015"/>
    </source>
</evidence>
<dbReference type="Pfam" id="PF00072">
    <property type="entry name" value="Response_reg"/>
    <property type="match status" value="1"/>
</dbReference>
<dbReference type="InterPro" id="IPR001867">
    <property type="entry name" value="OmpR/PhoB-type_DNA-bd"/>
</dbReference>
<sequence length="227" mass="25636">MNILLIEDDTHTASFIQKGLAESGYIVDHAADGEDGLHLASTGQYDVLIVDRMLPKRDGLSVIQALRTRGLTTPVLILSALGEVDNRVEGLRAGGDDYLVKPYAFSELLARLQALSRRTQPLQEQTVLRLLDLEMDLMKRQVKRAGTVITLQPREFTLLEYLMRHTGQVVTRTMLLEKVWDYHFDPQTNVIDVHISRLRGKIDRDFDPPLLHTIRGAGYMLYDPTAA</sequence>
<feature type="modified residue" description="4-aspartylphosphate" evidence="6">
    <location>
        <position position="51"/>
    </location>
</feature>
<dbReference type="CDD" id="cd00383">
    <property type="entry name" value="trans_reg_C"/>
    <property type="match status" value="1"/>
</dbReference>
<keyword evidence="11" id="KW-1185">Reference proteome</keyword>
<dbReference type="InterPro" id="IPR039420">
    <property type="entry name" value="WalR-like"/>
</dbReference>
<dbReference type="InterPro" id="IPR001789">
    <property type="entry name" value="Sig_transdc_resp-reg_receiver"/>
</dbReference>
<evidence type="ECO:0000313" key="10">
    <source>
        <dbReference type="EMBL" id="SKA92901.1"/>
    </source>
</evidence>
<dbReference type="GO" id="GO:0005829">
    <property type="term" value="C:cytosol"/>
    <property type="evidence" value="ECO:0007669"/>
    <property type="project" value="TreeGrafter"/>
</dbReference>
<keyword evidence="5" id="KW-0804">Transcription</keyword>
<organism evidence="10 11">
    <name type="scientific">Thiothrix eikelboomii</name>
    <dbReference type="NCBI Taxonomy" id="92487"/>
    <lineage>
        <taxon>Bacteria</taxon>
        <taxon>Pseudomonadati</taxon>
        <taxon>Pseudomonadota</taxon>
        <taxon>Gammaproteobacteria</taxon>
        <taxon>Thiotrichales</taxon>
        <taxon>Thiotrichaceae</taxon>
        <taxon>Thiothrix</taxon>
    </lineage>
</organism>
<feature type="domain" description="OmpR/PhoB-type" evidence="9">
    <location>
        <begin position="125"/>
        <end position="223"/>
    </location>
</feature>
<dbReference type="Gene3D" id="6.10.250.690">
    <property type="match status" value="1"/>
</dbReference>
<dbReference type="InterPro" id="IPR036388">
    <property type="entry name" value="WH-like_DNA-bd_sf"/>
</dbReference>
<dbReference type="EMBL" id="FUYB01000023">
    <property type="protein sequence ID" value="SKA92901.1"/>
    <property type="molecule type" value="Genomic_DNA"/>
</dbReference>
<name>A0A1T4XV28_9GAMM</name>
<dbReference type="GO" id="GO:0000976">
    <property type="term" value="F:transcription cis-regulatory region binding"/>
    <property type="evidence" value="ECO:0007669"/>
    <property type="project" value="TreeGrafter"/>
</dbReference>
<dbReference type="CDD" id="cd19935">
    <property type="entry name" value="REC_OmpR_CusR-like"/>
    <property type="match status" value="1"/>
</dbReference>
<evidence type="ECO:0000313" key="11">
    <source>
        <dbReference type="Proteomes" id="UP000190460"/>
    </source>
</evidence>
<dbReference type="Gene3D" id="1.10.10.10">
    <property type="entry name" value="Winged helix-like DNA-binding domain superfamily/Winged helix DNA-binding domain"/>
    <property type="match status" value="1"/>
</dbReference>
<dbReference type="STRING" id="92487.SAMN02745130_03442"/>
<dbReference type="Gene3D" id="3.40.50.2300">
    <property type="match status" value="1"/>
</dbReference>
<keyword evidence="4 7" id="KW-0238">DNA-binding</keyword>
<dbReference type="GO" id="GO:0006355">
    <property type="term" value="P:regulation of DNA-templated transcription"/>
    <property type="evidence" value="ECO:0007669"/>
    <property type="project" value="InterPro"/>
</dbReference>
<dbReference type="AlphaFoldDB" id="A0A1T4XV28"/>
<dbReference type="SUPFAM" id="SSF52172">
    <property type="entry name" value="CheY-like"/>
    <property type="match status" value="1"/>
</dbReference>
<dbReference type="GO" id="GO:0000156">
    <property type="term" value="F:phosphorelay response regulator activity"/>
    <property type="evidence" value="ECO:0007669"/>
    <property type="project" value="TreeGrafter"/>
</dbReference>
<evidence type="ECO:0000256" key="7">
    <source>
        <dbReference type="PROSITE-ProRule" id="PRU01091"/>
    </source>
</evidence>
<evidence type="ECO:0000259" key="9">
    <source>
        <dbReference type="PROSITE" id="PS51755"/>
    </source>
</evidence>
<dbReference type="OrthoDB" id="9802426at2"/>
<dbReference type="PANTHER" id="PTHR48111">
    <property type="entry name" value="REGULATOR OF RPOS"/>
    <property type="match status" value="1"/>
</dbReference>
<dbReference type="SMART" id="SM00862">
    <property type="entry name" value="Trans_reg_C"/>
    <property type="match status" value="1"/>
</dbReference>
<dbReference type="FunFam" id="1.10.10.10:FF:000005">
    <property type="entry name" value="Two-component system response regulator"/>
    <property type="match status" value="1"/>
</dbReference>
<accession>A0A1T4XV28</accession>
<keyword evidence="1 6" id="KW-0597">Phosphoprotein</keyword>
<keyword evidence="3" id="KW-0805">Transcription regulation</keyword>
<dbReference type="InterPro" id="IPR011006">
    <property type="entry name" value="CheY-like_superfamily"/>
</dbReference>
<gene>
    <name evidence="10" type="ORF">SAMN02745130_03442</name>
</gene>
<feature type="DNA-binding region" description="OmpR/PhoB-type" evidence="7">
    <location>
        <begin position="125"/>
        <end position="223"/>
    </location>
</feature>
<reference evidence="10 11" key="1">
    <citation type="submission" date="2017-02" db="EMBL/GenBank/DDBJ databases">
        <authorList>
            <person name="Peterson S.W."/>
        </authorList>
    </citation>
    <scope>NUCLEOTIDE SEQUENCE [LARGE SCALE GENOMIC DNA]</scope>
    <source>
        <strain evidence="10 11">ATCC 49788</strain>
    </source>
</reference>
<proteinExistence type="predicted"/>
<dbReference type="PROSITE" id="PS50110">
    <property type="entry name" value="RESPONSE_REGULATORY"/>
    <property type="match status" value="1"/>
</dbReference>
<evidence type="ECO:0000256" key="2">
    <source>
        <dbReference type="ARBA" id="ARBA00023012"/>
    </source>
</evidence>
<dbReference type="PANTHER" id="PTHR48111:SF76">
    <property type="entry name" value="TWO-COMPONENT RESPONSE REGULATOR"/>
    <property type="match status" value="1"/>
</dbReference>
<evidence type="ECO:0000256" key="5">
    <source>
        <dbReference type="ARBA" id="ARBA00023163"/>
    </source>
</evidence>
<keyword evidence="2" id="KW-0902">Two-component regulatory system</keyword>